<dbReference type="InterPro" id="IPR001486">
    <property type="entry name" value="Hemoglobin_trunc"/>
</dbReference>
<dbReference type="InterPro" id="IPR009050">
    <property type="entry name" value="Globin-like_sf"/>
</dbReference>
<dbReference type="EMBL" id="FXTH01000003">
    <property type="protein sequence ID" value="SMO47915.1"/>
    <property type="molecule type" value="Genomic_DNA"/>
</dbReference>
<keyword evidence="2 5" id="KW-0349">Heme</keyword>
<evidence type="ECO:0000313" key="6">
    <source>
        <dbReference type="EMBL" id="SMO47915.1"/>
    </source>
</evidence>
<evidence type="ECO:0000256" key="5">
    <source>
        <dbReference type="PIRSR" id="PIRSR601486-1"/>
    </source>
</evidence>
<evidence type="ECO:0000256" key="3">
    <source>
        <dbReference type="ARBA" id="ARBA00022723"/>
    </source>
</evidence>
<evidence type="ECO:0000256" key="2">
    <source>
        <dbReference type="ARBA" id="ARBA00022617"/>
    </source>
</evidence>
<evidence type="ECO:0000256" key="1">
    <source>
        <dbReference type="ARBA" id="ARBA00022448"/>
    </source>
</evidence>
<sequence length="130" mass="15703">MHDIRDDNDVKTLVHNFYNNVEQDERLGYIFNDVAGVDWDHHLPRMVDFWSNLLFQTRRYKGRPFRQHLPLPLEQEDFGRWLELFEDTVDQHFSGERADYAKEMARKIASSFSIRMEMEGKFNHTNEKQP</sequence>
<dbReference type="Proteomes" id="UP000317593">
    <property type="component" value="Unassembled WGS sequence"/>
</dbReference>
<keyword evidence="1" id="KW-0813">Transport</keyword>
<keyword evidence="7" id="KW-1185">Reference proteome</keyword>
<keyword evidence="4 5" id="KW-0408">Iron</keyword>
<keyword evidence="3 5" id="KW-0479">Metal-binding</keyword>
<dbReference type="GO" id="GO:0020037">
    <property type="term" value="F:heme binding"/>
    <property type="evidence" value="ECO:0007669"/>
    <property type="project" value="InterPro"/>
</dbReference>
<evidence type="ECO:0000313" key="7">
    <source>
        <dbReference type="Proteomes" id="UP000317593"/>
    </source>
</evidence>
<accession>A0A521BLG2</accession>
<dbReference type="InterPro" id="IPR012292">
    <property type="entry name" value="Globin/Proto"/>
</dbReference>
<dbReference type="GO" id="GO:0019825">
    <property type="term" value="F:oxygen binding"/>
    <property type="evidence" value="ECO:0007669"/>
    <property type="project" value="InterPro"/>
</dbReference>
<organism evidence="6 7">
    <name type="scientific">Fodinibius sediminis</name>
    <dbReference type="NCBI Taxonomy" id="1214077"/>
    <lineage>
        <taxon>Bacteria</taxon>
        <taxon>Pseudomonadati</taxon>
        <taxon>Balneolota</taxon>
        <taxon>Balneolia</taxon>
        <taxon>Balneolales</taxon>
        <taxon>Balneolaceae</taxon>
        <taxon>Fodinibius</taxon>
    </lineage>
</organism>
<dbReference type="GO" id="GO:0046872">
    <property type="term" value="F:metal ion binding"/>
    <property type="evidence" value="ECO:0007669"/>
    <property type="project" value="UniProtKB-KW"/>
</dbReference>
<dbReference type="CDD" id="cd08916">
    <property type="entry name" value="TrHb3_P"/>
    <property type="match status" value="1"/>
</dbReference>
<dbReference type="SUPFAM" id="SSF46458">
    <property type="entry name" value="Globin-like"/>
    <property type="match status" value="1"/>
</dbReference>
<gene>
    <name evidence="6" type="ORF">SAMN06265218_103215</name>
</gene>
<dbReference type="Pfam" id="PF01152">
    <property type="entry name" value="Bac_globin"/>
    <property type="match status" value="1"/>
</dbReference>
<dbReference type="Gene3D" id="1.10.490.10">
    <property type="entry name" value="Globins"/>
    <property type="match status" value="1"/>
</dbReference>
<dbReference type="AlphaFoldDB" id="A0A521BLG2"/>
<proteinExistence type="predicted"/>
<evidence type="ECO:0000256" key="4">
    <source>
        <dbReference type="ARBA" id="ARBA00023004"/>
    </source>
</evidence>
<name>A0A521BLG2_9BACT</name>
<feature type="binding site" description="distal binding residue" evidence="5">
    <location>
        <position position="41"/>
    </location>
    <ligand>
        <name>heme</name>
        <dbReference type="ChEBI" id="CHEBI:30413"/>
    </ligand>
    <ligandPart>
        <name>Fe</name>
        <dbReference type="ChEBI" id="CHEBI:18248"/>
    </ligandPart>
</feature>
<protein>
    <submittedName>
        <fullName evidence="6">Hemoglobin</fullName>
    </submittedName>
</protein>
<reference evidence="6 7" key="1">
    <citation type="submission" date="2017-05" db="EMBL/GenBank/DDBJ databases">
        <authorList>
            <person name="Varghese N."/>
            <person name="Submissions S."/>
        </authorList>
    </citation>
    <scope>NUCLEOTIDE SEQUENCE [LARGE SCALE GENOMIC DNA]</scope>
    <source>
        <strain evidence="6 7">DSM 21194</strain>
    </source>
</reference>